<proteinExistence type="predicted"/>
<gene>
    <name evidence="1" type="ORF">FY536_04095</name>
</gene>
<accession>A0A7H1MM16</accession>
<dbReference type="EMBL" id="CP043431">
    <property type="protein sequence ID" value="QNT64502.1"/>
    <property type="molecule type" value="Genomic_DNA"/>
</dbReference>
<sequence>MKFIKRDWLVLTGFIFISVMCFWPLIKTHQIYGSGDLLFHLNRMVGFSESLQHGTLGYRSFDTLSGLGSSVNFFYPFVYILGFSSLFVLFPNSLVFAFYLGEIIVLFVTLIIAYWSMLSFSLGDKKRSIVFALLYGFGGYFMYLLSDQYVLGEAFAYVFLPVAFLGFYNVFFGNKNKWYILSMGVTLLLYAHMLTTFLTIVTFLIILLLALVTRKLKFNVPILVSLGKAILLTLSLTAVIYLPFLYQLQQTTIITTIKQGLLFLNGLGTNLLMAVNGEHQNIGFFSVIAFILMIIQIFQKKNDFNLIIGLFGLLIFVIGTSIFPWYNLSIDVQALIQFPYRVFGISTVFIMTFLSKILLEFFGGEHKNYYLLILFLSIFSLVSFWSKTGGEKHDLEGKIFLKQNNNRNRNKEILENNFVTNSDGIESIPTSRHDYIGVIDYAPEESWQPNNRKTLLAHEVMVNNKVVKSSNRYYFNKISNKINLKYSGNVDIPVFSYGNETVKVDGKNVHHIQSKRGSVQINKVKEGIHTVSVSYKTPSWILILWIWTIVVWLLLGIWRVLYNRN</sequence>
<dbReference type="RefSeq" id="WP_006846238.1">
    <property type="nucleotide sequence ID" value="NZ_CP043431.1"/>
</dbReference>
<keyword evidence="2" id="KW-1185">Reference proteome</keyword>
<reference evidence="1 2" key="1">
    <citation type="submission" date="2019-08" db="EMBL/GenBank/DDBJ databases">
        <authorList>
            <person name="Chang H.C."/>
            <person name="Mun S.Y."/>
        </authorList>
    </citation>
    <scope>NUCLEOTIDE SEQUENCE [LARGE SCALE GENOMIC DNA]</scope>
    <source>
        <strain evidence="1 2">SK</strain>
    </source>
</reference>
<evidence type="ECO:0000313" key="1">
    <source>
        <dbReference type="EMBL" id="QNT64502.1"/>
    </source>
</evidence>
<evidence type="ECO:0000313" key="2">
    <source>
        <dbReference type="Proteomes" id="UP000516446"/>
    </source>
</evidence>
<dbReference type="AlphaFoldDB" id="A0A7H1MM16"/>
<organism evidence="1 2">
    <name type="scientific">Weissella koreensis</name>
    <dbReference type="NCBI Taxonomy" id="165096"/>
    <lineage>
        <taxon>Bacteria</taxon>
        <taxon>Bacillati</taxon>
        <taxon>Bacillota</taxon>
        <taxon>Bacilli</taxon>
        <taxon>Lactobacillales</taxon>
        <taxon>Lactobacillaceae</taxon>
        <taxon>Weissella</taxon>
    </lineage>
</organism>
<name>A0A7H1MM16_9LACO</name>
<dbReference type="Proteomes" id="UP000516446">
    <property type="component" value="Chromosome"/>
</dbReference>
<protein>
    <submittedName>
        <fullName evidence="1">YfhO family protein</fullName>
    </submittedName>
</protein>